<evidence type="ECO:0000313" key="6">
    <source>
        <dbReference type="Proteomes" id="UP000011518"/>
    </source>
</evidence>
<keyword evidence="3" id="KW-0687">Ribonucleoprotein</keyword>
<dbReference type="Proteomes" id="UP000011518">
    <property type="component" value="Unassembled WGS sequence"/>
</dbReference>
<comment type="similarity">
    <text evidence="1">Belongs to the universal ribosomal protein uL23 family.</text>
</comment>
<reference evidence="6" key="1">
    <citation type="submission" date="2012-07" db="EMBL/GenBank/DDBJ databases">
        <title>Genome of the Chinese tree shrew, a rising model animal genetically related to primates.</title>
        <authorList>
            <person name="Zhang G."/>
            <person name="Fan Y."/>
            <person name="Yao Y."/>
            <person name="Huang Z."/>
        </authorList>
    </citation>
    <scope>NUCLEOTIDE SEQUENCE [LARGE SCALE GENOMIC DNA]</scope>
</reference>
<accession>L9KWX2</accession>
<dbReference type="GO" id="GO:0016301">
    <property type="term" value="F:kinase activity"/>
    <property type="evidence" value="ECO:0007669"/>
    <property type="project" value="UniProtKB-KW"/>
</dbReference>
<protein>
    <submittedName>
        <fullName evidence="5">Inositol polyphosphate multikinase</fullName>
    </submittedName>
</protein>
<keyword evidence="6" id="KW-1185">Reference proteome</keyword>
<dbReference type="Gene3D" id="3.30.70.330">
    <property type="match status" value="1"/>
</dbReference>
<dbReference type="PANTHER" id="PTHR11620">
    <property type="entry name" value="60S RIBOSOMAL PROTEIN L23A"/>
    <property type="match status" value="1"/>
</dbReference>
<feature type="region of interest" description="Disordered" evidence="4">
    <location>
        <begin position="1"/>
        <end position="26"/>
    </location>
</feature>
<dbReference type="GO" id="GO:0044391">
    <property type="term" value="C:ribosomal subunit"/>
    <property type="evidence" value="ECO:0007669"/>
    <property type="project" value="UniProtKB-ARBA"/>
</dbReference>
<sequence>MEAPCPAEMRTPPASEDAPEGTPQPAGGRLRFLNGCVPLSHQVAGHMYGKDKVANKHQIKQAVKKLCNIDVAKASTLIRPDAEKKAYVQLAPDYDALDVANKLGII</sequence>
<proteinExistence type="inferred from homology"/>
<dbReference type="InterPro" id="IPR013025">
    <property type="entry name" value="Ribosomal_uL23-like"/>
</dbReference>
<evidence type="ECO:0000256" key="3">
    <source>
        <dbReference type="ARBA" id="ARBA00023274"/>
    </source>
</evidence>
<evidence type="ECO:0000313" key="5">
    <source>
        <dbReference type="EMBL" id="ELW67203.1"/>
    </source>
</evidence>
<dbReference type="InterPro" id="IPR012678">
    <property type="entry name" value="Ribosomal_uL23/eL15/eS24_sf"/>
</dbReference>
<name>L9KWX2_TUPCH</name>
<dbReference type="AlphaFoldDB" id="L9KWX2"/>
<evidence type="ECO:0000256" key="4">
    <source>
        <dbReference type="SAM" id="MobiDB-lite"/>
    </source>
</evidence>
<dbReference type="SUPFAM" id="SSF54189">
    <property type="entry name" value="Ribosomal proteins S24e, L23 and L15e"/>
    <property type="match status" value="1"/>
</dbReference>
<dbReference type="InParanoid" id="L9KWX2"/>
<dbReference type="GO" id="GO:0006412">
    <property type="term" value="P:translation"/>
    <property type="evidence" value="ECO:0007669"/>
    <property type="project" value="InterPro"/>
</dbReference>
<keyword evidence="5" id="KW-0808">Transferase</keyword>
<evidence type="ECO:0000256" key="1">
    <source>
        <dbReference type="ARBA" id="ARBA00006700"/>
    </source>
</evidence>
<dbReference type="GO" id="GO:0003735">
    <property type="term" value="F:structural constituent of ribosome"/>
    <property type="evidence" value="ECO:0007669"/>
    <property type="project" value="InterPro"/>
</dbReference>
<reference evidence="6" key="2">
    <citation type="journal article" date="2013" name="Nat. Commun.">
        <title>Genome of the Chinese tree shrew.</title>
        <authorList>
            <person name="Fan Y."/>
            <person name="Huang Z.Y."/>
            <person name="Cao C.C."/>
            <person name="Chen C.S."/>
            <person name="Chen Y.X."/>
            <person name="Fan D.D."/>
            <person name="He J."/>
            <person name="Hou H.L."/>
            <person name="Hu L."/>
            <person name="Hu X.T."/>
            <person name="Jiang X.T."/>
            <person name="Lai R."/>
            <person name="Lang Y.S."/>
            <person name="Liang B."/>
            <person name="Liao S.G."/>
            <person name="Mu D."/>
            <person name="Ma Y.Y."/>
            <person name="Niu Y.Y."/>
            <person name="Sun X.Q."/>
            <person name="Xia J.Q."/>
            <person name="Xiao J."/>
            <person name="Xiong Z.Q."/>
            <person name="Xu L."/>
            <person name="Yang L."/>
            <person name="Zhang Y."/>
            <person name="Zhao W."/>
            <person name="Zhao X.D."/>
            <person name="Zheng Y.T."/>
            <person name="Zhou J.M."/>
            <person name="Zhu Y.B."/>
            <person name="Zhang G.J."/>
            <person name="Wang J."/>
            <person name="Yao Y.G."/>
        </authorList>
    </citation>
    <scope>NUCLEOTIDE SEQUENCE [LARGE SCALE GENOMIC DNA]</scope>
</reference>
<keyword evidence="2" id="KW-0689">Ribosomal protein</keyword>
<keyword evidence="5" id="KW-0418">Kinase</keyword>
<dbReference type="EMBL" id="KB320621">
    <property type="protein sequence ID" value="ELW67203.1"/>
    <property type="molecule type" value="Genomic_DNA"/>
</dbReference>
<gene>
    <name evidence="5" type="ORF">TREES_T100011844</name>
</gene>
<dbReference type="InterPro" id="IPR012677">
    <property type="entry name" value="Nucleotide-bd_a/b_plait_sf"/>
</dbReference>
<evidence type="ECO:0000256" key="2">
    <source>
        <dbReference type="ARBA" id="ARBA00022980"/>
    </source>
</evidence>
<organism evidence="5 6">
    <name type="scientific">Tupaia chinensis</name>
    <name type="common">Chinese tree shrew</name>
    <name type="synonym">Tupaia belangeri chinensis</name>
    <dbReference type="NCBI Taxonomy" id="246437"/>
    <lineage>
        <taxon>Eukaryota</taxon>
        <taxon>Metazoa</taxon>
        <taxon>Chordata</taxon>
        <taxon>Craniata</taxon>
        <taxon>Vertebrata</taxon>
        <taxon>Euteleostomi</taxon>
        <taxon>Mammalia</taxon>
        <taxon>Eutheria</taxon>
        <taxon>Euarchontoglires</taxon>
        <taxon>Scandentia</taxon>
        <taxon>Tupaiidae</taxon>
        <taxon>Tupaia</taxon>
    </lineage>
</organism>